<protein>
    <recommendedName>
        <fullName evidence="1">Azaphilone pigments biosynthesis cluster protein L N-terminal domain-containing protein</fullName>
    </recommendedName>
</protein>
<evidence type="ECO:0000313" key="2">
    <source>
        <dbReference type="EMBL" id="KAK3339854.1"/>
    </source>
</evidence>
<accession>A0AAJ0M7N2</accession>
<organism evidence="2 3">
    <name type="scientific">Lasiosphaeria hispida</name>
    <dbReference type="NCBI Taxonomy" id="260671"/>
    <lineage>
        <taxon>Eukaryota</taxon>
        <taxon>Fungi</taxon>
        <taxon>Dikarya</taxon>
        <taxon>Ascomycota</taxon>
        <taxon>Pezizomycotina</taxon>
        <taxon>Sordariomycetes</taxon>
        <taxon>Sordariomycetidae</taxon>
        <taxon>Sordariales</taxon>
        <taxon>Lasiosphaeriaceae</taxon>
        <taxon>Lasiosphaeria</taxon>
    </lineage>
</organism>
<evidence type="ECO:0000313" key="3">
    <source>
        <dbReference type="Proteomes" id="UP001275084"/>
    </source>
</evidence>
<evidence type="ECO:0000259" key="1">
    <source>
        <dbReference type="Pfam" id="PF17111"/>
    </source>
</evidence>
<proteinExistence type="predicted"/>
<dbReference type="Pfam" id="PF17111">
    <property type="entry name" value="PigL_N"/>
    <property type="match status" value="1"/>
</dbReference>
<gene>
    <name evidence="2" type="ORF">B0T25DRAFT_364197</name>
</gene>
<feature type="domain" description="Azaphilone pigments biosynthesis cluster protein L N-terminal" evidence="1">
    <location>
        <begin position="1"/>
        <end position="139"/>
    </location>
</feature>
<sequence>MDPLSIVSASFGLASGIAKATIALASFARDARDAAQDLDAISAELQALAAVLDALARSTISMSSTKASIPETLLQQIDATLVGIATVVEQIEENVQKYKRNKVFSKAGWAMFGQGDMRKLRESLEAYKMALSLGMHVVSVYALLSLTTRTPADP</sequence>
<dbReference type="EMBL" id="JAUIQD010000009">
    <property type="protein sequence ID" value="KAK3339854.1"/>
    <property type="molecule type" value="Genomic_DNA"/>
</dbReference>
<dbReference type="AlphaFoldDB" id="A0AAJ0M7N2"/>
<name>A0AAJ0M7N2_9PEZI</name>
<reference evidence="2" key="2">
    <citation type="submission" date="2023-06" db="EMBL/GenBank/DDBJ databases">
        <authorList>
            <consortium name="Lawrence Berkeley National Laboratory"/>
            <person name="Haridas S."/>
            <person name="Hensen N."/>
            <person name="Bonometti L."/>
            <person name="Westerberg I."/>
            <person name="Brannstrom I.O."/>
            <person name="Guillou S."/>
            <person name="Cros-Aarteil S."/>
            <person name="Calhoun S."/>
            <person name="Kuo A."/>
            <person name="Mondo S."/>
            <person name="Pangilinan J."/>
            <person name="Riley R."/>
            <person name="Labutti K."/>
            <person name="Andreopoulos B."/>
            <person name="Lipzen A."/>
            <person name="Chen C."/>
            <person name="Yanf M."/>
            <person name="Daum C."/>
            <person name="Ng V."/>
            <person name="Clum A."/>
            <person name="Steindorff A."/>
            <person name="Ohm R."/>
            <person name="Martin F."/>
            <person name="Silar P."/>
            <person name="Natvig D."/>
            <person name="Lalanne C."/>
            <person name="Gautier V."/>
            <person name="Ament-Velasquez S.L."/>
            <person name="Kruys A."/>
            <person name="Hutchinson M.I."/>
            <person name="Powell A.J."/>
            <person name="Barry K."/>
            <person name="Miller A.N."/>
            <person name="Grigoriev I.V."/>
            <person name="Debuchy R."/>
            <person name="Gladieux P."/>
            <person name="Thoren M.H."/>
            <person name="Johannesson H."/>
        </authorList>
    </citation>
    <scope>NUCLEOTIDE SEQUENCE</scope>
    <source>
        <strain evidence="2">CBS 955.72</strain>
    </source>
</reference>
<dbReference type="Proteomes" id="UP001275084">
    <property type="component" value="Unassembled WGS sequence"/>
</dbReference>
<reference evidence="2" key="1">
    <citation type="journal article" date="2023" name="Mol. Phylogenet. Evol.">
        <title>Genome-scale phylogeny and comparative genomics of the fungal order Sordariales.</title>
        <authorList>
            <person name="Hensen N."/>
            <person name="Bonometti L."/>
            <person name="Westerberg I."/>
            <person name="Brannstrom I.O."/>
            <person name="Guillou S."/>
            <person name="Cros-Aarteil S."/>
            <person name="Calhoun S."/>
            <person name="Haridas S."/>
            <person name="Kuo A."/>
            <person name="Mondo S."/>
            <person name="Pangilinan J."/>
            <person name="Riley R."/>
            <person name="LaButti K."/>
            <person name="Andreopoulos B."/>
            <person name="Lipzen A."/>
            <person name="Chen C."/>
            <person name="Yan M."/>
            <person name="Daum C."/>
            <person name="Ng V."/>
            <person name="Clum A."/>
            <person name="Steindorff A."/>
            <person name="Ohm R.A."/>
            <person name="Martin F."/>
            <person name="Silar P."/>
            <person name="Natvig D.O."/>
            <person name="Lalanne C."/>
            <person name="Gautier V."/>
            <person name="Ament-Velasquez S.L."/>
            <person name="Kruys A."/>
            <person name="Hutchinson M.I."/>
            <person name="Powell A.J."/>
            <person name="Barry K."/>
            <person name="Miller A.N."/>
            <person name="Grigoriev I.V."/>
            <person name="Debuchy R."/>
            <person name="Gladieux P."/>
            <person name="Hiltunen Thoren M."/>
            <person name="Johannesson H."/>
        </authorList>
    </citation>
    <scope>NUCLEOTIDE SEQUENCE</scope>
    <source>
        <strain evidence="2">CBS 955.72</strain>
    </source>
</reference>
<dbReference type="InterPro" id="IPR031348">
    <property type="entry name" value="PigL_N"/>
</dbReference>
<keyword evidence="3" id="KW-1185">Reference proteome</keyword>
<comment type="caution">
    <text evidence="2">The sequence shown here is derived from an EMBL/GenBank/DDBJ whole genome shotgun (WGS) entry which is preliminary data.</text>
</comment>